<gene>
    <name evidence="1" type="ORF">MGAL_10B032070</name>
</gene>
<accession>A0A8B6CJ22</accession>
<organism evidence="1 2">
    <name type="scientific">Mytilus galloprovincialis</name>
    <name type="common">Mediterranean mussel</name>
    <dbReference type="NCBI Taxonomy" id="29158"/>
    <lineage>
        <taxon>Eukaryota</taxon>
        <taxon>Metazoa</taxon>
        <taxon>Spiralia</taxon>
        <taxon>Lophotrochozoa</taxon>
        <taxon>Mollusca</taxon>
        <taxon>Bivalvia</taxon>
        <taxon>Autobranchia</taxon>
        <taxon>Pteriomorphia</taxon>
        <taxon>Mytilida</taxon>
        <taxon>Mytiloidea</taxon>
        <taxon>Mytilidae</taxon>
        <taxon>Mytilinae</taxon>
        <taxon>Mytilus</taxon>
    </lineage>
</organism>
<evidence type="ECO:0000313" key="1">
    <source>
        <dbReference type="EMBL" id="VDI05041.1"/>
    </source>
</evidence>
<comment type="caution">
    <text evidence="1">The sequence shown here is derived from an EMBL/GenBank/DDBJ whole genome shotgun (WGS) entry which is preliminary data.</text>
</comment>
<dbReference type="EMBL" id="UYJE01001773">
    <property type="protein sequence ID" value="VDI05041.1"/>
    <property type="molecule type" value="Genomic_DNA"/>
</dbReference>
<evidence type="ECO:0000313" key="2">
    <source>
        <dbReference type="Proteomes" id="UP000596742"/>
    </source>
</evidence>
<dbReference type="AlphaFoldDB" id="A0A8B6CJ22"/>
<reference evidence="1" key="1">
    <citation type="submission" date="2018-11" db="EMBL/GenBank/DDBJ databases">
        <authorList>
            <person name="Alioto T."/>
            <person name="Alioto T."/>
        </authorList>
    </citation>
    <scope>NUCLEOTIDE SEQUENCE</scope>
</reference>
<sequence>MDEHVHQNSDGNWEAPLPFRYPRQRLPNNRSHAFKRAMNLDVSLRRDEKKKEHFFQFMEKVLERKHAEIAPPLSQEEERWYLPIFGVYHPRKPDKIRAVFDSSAKVCKYFS</sequence>
<proteinExistence type="predicted"/>
<name>A0A8B6CJ22_MYTGA</name>
<dbReference type="OrthoDB" id="6141748at2759"/>
<keyword evidence="2" id="KW-1185">Reference proteome</keyword>
<dbReference type="PANTHER" id="PTHR47331:SF6">
    <property type="entry name" value="DOUBLECORTIN DOMAIN-CONTAINING PROTEIN"/>
    <property type="match status" value="1"/>
</dbReference>
<dbReference type="PANTHER" id="PTHR47331">
    <property type="entry name" value="PHD-TYPE DOMAIN-CONTAINING PROTEIN"/>
    <property type="match status" value="1"/>
</dbReference>
<protein>
    <submittedName>
        <fullName evidence="1">Uncharacterized protein</fullName>
    </submittedName>
</protein>
<dbReference type="Proteomes" id="UP000596742">
    <property type="component" value="Unassembled WGS sequence"/>
</dbReference>